<dbReference type="Gene3D" id="2.120.10.30">
    <property type="entry name" value="TolB, C-terminal domain"/>
    <property type="match status" value="1"/>
</dbReference>
<dbReference type="SUPFAM" id="SSF63825">
    <property type="entry name" value="YWTD domain"/>
    <property type="match status" value="1"/>
</dbReference>
<protein>
    <submittedName>
        <fullName evidence="1">Uncharacterized protein</fullName>
    </submittedName>
</protein>
<evidence type="ECO:0000313" key="2">
    <source>
        <dbReference type="Proteomes" id="UP000663889"/>
    </source>
</evidence>
<reference evidence="1" key="1">
    <citation type="submission" date="2021-02" db="EMBL/GenBank/DDBJ databases">
        <authorList>
            <person name="Nowell W R."/>
        </authorList>
    </citation>
    <scope>NUCLEOTIDE SEQUENCE</scope>
</reference>
<dbReference type="EMBL" id="CAJNOU010002206">
    <property type="protein sequence ID" value="CAF1300434.1"/>
    <property type="molecule type" value="Genomic_DNA"/>
</dbReference>
<evidence type="ECO:0000313" key="1">
    <source>
        <dbReference type="EMBL" id="CAF1300434.1"/>
    </source>
</evidence>
<organism evidence="1 2">
    <name type="scientific">Rotaria sordida</name>
    <dbReference type="NCBI Taxonomy" id="392033"/>
    <lineage>
        <taxon>Eukaryota</taxon>
        <taxon>Metazoa</taxon>
        <taxon>Spiralia</taxon>
        <taxon>Gnathifera</taxon>
        <taxon>Rotifera</taxon>
        <taxon>Eurotatoria</taxon>
        <taxon>Bdelloidea</taxon>
        <taxon>Philodinida</taxon>
        <taxon>Philodinidae</taxon>
        <taxon>Rotaria</taxon>
    </lineage>
</organism>
<sequence length="157" mass="17772">MKQNNRTKKLDPQYTSISNSQLYVTAWQRIKPESCAHNAGCIIVYSTDGTIQRFIDTDAQSYLNLSVPEGIVCDSSNQLILADRYTSKILAMNNNNNDNQQSVIHFHGDKMKSPHYVCFSNDQNTMIVSDIGNNTIQFYEKRINTPAALSTSDEKKQ</sequence>
<dbReference type="InterPro" id="IPR011042">
    <property type="entry name" value="6-blade_b-propeller_TolB-like"/>
</dbReference>
<gene>
    <name evidence="1" type="ORF">SEV965_LOCUS26259</name>
</gene>
<comment type="caution">
    <text evidence="1">The sequence shown here is derived from an EMBL/GenBank/DDBJ whole genome shotgun (WGS) entry which is preliminary data.</text>
</comment>
<dbReference type="Proteomes" id="UP000663889">
    <property type="component" value="Unassembled WGS sequence"/>
</dbReference>
<proteinExistence type="predicted"/>
<accession>A0A815DMT7</accession>
<name>A0A815DMT7_9BILA</name>
<dbReference type="AlphaFoldDB" id="A0A815DMT7"/>